<organism evidence="5 6">
    <name type="scientific">Sandaracinomonas limnophila</name>
    <dbReference type="NCBI Taxonomy" id="1862386"/>
    <lineage>
        <taxon>Bacteria</taxon>
        <taxon>Pseudomonadati</taxon>
        <taxon>Bacteroidota</taxon>
        <taxon>Cytophagia</taxon>
        <taxon>Cytophagales</taxon>
        <taxon>Flectobacillaceae</taxon>
        <taxon>Sandaracinomonas</taxon>
    </lineage>
</organism>
<keyword evidence="2" id="KW-0805">Transcription regulation</keyword>
<sequence>MKKLTQAEEQIMQVLWELPEGGFLKDILENLPEPKAHSNTVATLLKILVEKEFVGINNPNRNNFYFPKISKEAYSGVRMAGLTESFFGGSYSNVVSYLVDKNQMSIEDLELLISQLKNKKNEL</sequence>
<evidence type="ECO:0000313" key="6">
    <source>
        <dbReference type="Proteomes" id="UP000282832"/>
    </source>
</evidence>
<keyword evidence="3" id="KW-0238">DNA-binding</keyword>
<comment type="similarity">
    <text evidence="1">Belongs to the BlaI transcriptional regulatory family.</text>
</comment>
<reference evidence="5 6" key="1">
    <citation type="submission" date="2019-01" db="EMBL/GenBank/DDBJ databases">
        <authorList>
            <person name="Chen W.-M."/>
        </authorList>
    </citation>
    <scope>NUCLEOTIDE SEQUENCE [LARGE SCALE GENOMIC DNA]</scope>
    <source>
        <strain evidence="5 6">FSY-15</strain>
    </source>
</reference>
<dbReference type="InterPro" id="IPR005650">
    <property type="entry name" value="BlaI_family"/>
</dbReference>
<evidence type="ECO:0000256" key="3">
    <source>
        <dbReference type="ARBA" id="ARBA00023125"/>
    </source>
</evidence>
<dbReference type="AlphaFoldDB" id="A0A437PPB1"/>
<protein>
    <submittedName>
        <fullName evidence="5">BlaI/MecI/CopY family transcriptional regulator</fullName>
    </submittedName>
</protein>
<dbReference type="EMBL" id="SACY01000004">
    <property type="protein sequence ID" value="RVU24115.1"/>
    <property type="molecule type" value="Genomic_DNA"/>
</dbReference>
<dbReference type="Proteomes" id="UP000282832">
    <property type="component" value="Unassembled WGS sequence"/>
</dbReference>
<accession>A0A437PPB1</accession>
<dbReference type="RefSeq" id="WP_127804676.1">
    <property type="nucleotide sequence ID" value="NZ_SACY01000004.1"/>
</dbReference>
<evidence type="ECO:0000256" key="1">
    <source>
        <dbReference type="ARBA" id="ARBA00011046"/>
    </source>
</evidence>
<dbReference type="PIRSF" id="PIRSF019455">
    <property type="entry name" value="CopR_AtkY"/>
    <property type="match status" value="1"/>
</dbReference>
<name>A0A437PPB1_9BACT</name>
<comment type="caution">
    <text evidence="5">The sequence shown here is derived from an EMBL/GenBank/DDBJ whole genome shotgun (WGS) entry which is preliminary data.</text>
</comment>
<dbReference type="SUPFAM" id="SSF46785">
    <property type="entry name" value="Winged helix' DNA-binding domain"/>
    <property type="match status" value="1"/>
</dbReference>
<dbReference type="Gene3D" id="1.10.4040.10">
    <property type="entry name" value="Penicillinase repressor domain"/>
    <property type="match status" value="1"/>
</dbReference>
<dbReference type="OrthoDB" id="1098508at2"/>
<dbReference type="Pfam" id="PF03965">
    <property type="entry name" value="Penicillinase_R"/>
    <property type="match status" value="1"/>
</dbReference>
<evidence type="ECO:0000256" key="2">
    <source>
        <dbReference type="ARBA" id="ARBA00023015"/>
    </source>
</evidence>
<gene>
    <name evidence="5" type="ORF">EOJ36_09305</name>
</gene>
<dbReference type="InterPro" id="IPR036388">
    <property type="entry name" value="WH-like_DNA-bd_sf"/>
</dbReference>
<evidence type="ECO:0000313" key="5">
    <source>
        <dbReference type="EMBL" id="RVU24115.1"/>
    </source>
</evidence>
<dbReference type="InterPro" id="IPR036390">
    <property type="entry name" value="WH_DNA-bd_sf"/>
</dbReference>
<dbReference type="GO" id="GO:0045892">
    <property type="term" value="P:negative regulation of DNA-templated transcription"/>
    <property type="evidence" value="ECO:0007669"/>
    <property type="project" value="InterPro"/>
</dbReference>
<proteinExistence type="inferred from homology"/>
<evidence type="ECO:0000256" key="4">
    <source>
        <dbReference type="ARBA" id="ARBA00023163"/>
    </source>
</evidence>
<dbReference type="Gene3D" id="1.10.10.10">
    <property type="entry name" value="Winged helix-like DNA-binding domain superfamily/Winged helix DNA-binding domain"/>
    <property type="match status" value="1"/>
</dbReference>
<keyword evidence="4" id="KW-0804">Transcription</keyword>
<keyword evidence="6" id="KW-1185">Reference proteome</keyword>
<dbReference type="GO" id="GO:0003677">
    <property type="term" value="F:DNA binding"/>
    <property type="evidence" value="ECO:0007669"/>
    <property type="project" value="UniProtKB-KW"/>
</dbReference>